<dbReference type="Proteomes" id="UP000198748">
    <property type="component" value="Unassembled WGS sequence"/>
</dbReference>
<evidence type="ECO:0000313" key="5">
    <source>
        <dbReference type="Proteomes" id="UP000198748"/>
    </source>
</evidence>
<dbReference type="Gene3D" id="2.70.98.10">
    <property type="match status" value="1"/>
</dbReference>
<dbReference type="AlphaFoldDB" id="A0A1G7H304"/>
<evidence type="ECO:0000256" key="3">
    <source>
        <dbReference type="ARBA" id="ARBA00022837"/>
    </source>
</evidence>
<organism evidence="4 5">
    <name type="scientific">Dyadobacter soli</name>
    <dbReference type="NCBI Taxonomy" id="659014"/>
    <lineage>
        <taxon>Bacteria</taxon>
        <taxon>Pseudomonadati</taxon>
        <taxon>Bacteroidota</taxon>
        <taxon>Cytophagia</taxon>
        <taxon>Cytophagales</taxon>
        <taxon>Spirosomataceae</taxon>
        <taxon>Dyadobacter</taxon>
    </lineage>
</organism>
<sequence>MSFEIFKQQFGDLTEYVIHETTTENRAVVIPELGGIVRQLSLRKGLTLFSVLKTPPTPAALLADTKSASELLFPFASRIPEGKYKFLGKAYQLHKNEDGGLNAIHGLVRKNHFHLDEQVIHEDNASIQLSYTIDNAEGYPFQVHFSVRYTLHADGRFELKYEAKNNGHAPCPAMFGWHPYWVLGNEDVEAWKINIPSKKLVTFNENLIPIGTEPFDMAMPALLHRKEFDNAFIVENSGGHAVTELISKNQNVTLRIEQETGEGKFKYLVVYTPPARDCVAIEALTANVDAFNTGEGLNILAPGHSIDGTITVSLV</sequence>
<dbReference type="GO" id="GO:0006006">
    <property type="term" value="P:glucose metabolic process"/>
    <property type="evidence" value="ECO:0007669"/>
    <property type="project" value="TreeGrafter"/>
</dbReference>
<dbReference type="EMBL" id="FNAN01000008">
    <property type="protein sequence ID" value="SDE94745.1"/>
    <property type="molecule type" value="Genomic_DNA"/>
</dbReference>
<dbReference type="OrthoDB" id="9808779at2"/>
<dbReference type="RefSeq" id="WP_090150763.1">
    <property type="nucleotide sequence ID" value="NZ_FNAN01000008.1"/>
</dbReference>
<evidence type="ECO:0000313" key="4">
    <source>
        <dbReference type="EMBL" id="SDE94745.1"/>
    </source>
</evidence>
<dbReference type="SUPFAM" id="SSF74650">
    <property type="entry name" value="Galactose mutarotase-like"/>
    <property type="match status" value="1"/>
</dbReference>
<dbReference type="GO" id="GO:0033499">
    <property type="term" value="P:galactose catabolic process via UDP-galactose, Leloir pathway"/>
    <property type="evidence" value="ECO:0007669"/>
    <property type="project" value="TreeGrafter"/>
</dbReference>
<dbReference type="STRING" id="659014.SAMN04487996_10817"/>
<gene>
    <name evidence="4" type="ORF">SAMN04487996_10817</name>
</gene>
<proteinExistence type="predicted"/>
<dbReference type="InterPro" id="IPR008183">
    <property type="entry name" value="Aldose_1/G6P_1-epimerase"/>
</dbReference>
<dbReference type="InterPro" id="IPR011013">
    <property type="entry name" value="Gal_mutarotase_sf_dom"/>
</dbReference>
<evidence type="ECO:0000256" key="2">
    <source>
        <dbReference type="ARBA" id="ARBA00011245"/>
    </source>
</evidence>
<evidence type="ECO:0000256" key="1">
    <source>
        <dbReference type="ARBA" id="ARBA00001913"/>
    </source>
</evidence>
<comment type="cofactor">
    <cofactor evidence="1">
        <name>Ca(2+)</name>
        <dbReference type="ChEBI" id="CHEBI:29108"/>
    </cofactor>
</comment>
<dbReference type="GO" id="GO:0030246">
    <property type="term" value="F:carbohydrate binding"/>
    <property type="evidence" value="ECO:0007669"/>
    <property type="project" value="InterPro"/>
</dbReference>
<accession>A0A1G7H304</accession>
<dbReference type="PANTHER" id="PTHR10091">
    <property type="entry name" value="ALDOSE-1-EPIMERASE"/>
    <property type="match status" value="1"/>
</dbReference>
<comment type="subunit">
    <text evidence="2">Monomer.</text>
</comment>
<dbReference type="Pfam" id="PF01263">
    <property type="entry name" value="Aldose_epim"/>
    <property type="match status" value="1"/>
</dbReference>
<keyword evidence="3" id="KW-0106">Calcium</keyword>
<dbReference type="InterPro" id="IPR014718">
    <property type="entry name" value="GH-type_carb-bd"/>
</dbReference>
<dbReference type="GO" id="GO:0004034">
    <property type="term" value="F:aldose 1-epimerase activity"/>
    <property type="evidence" value="ECO:0007669"/>
    <property type="project" value="TreeGrafter"/>
</dbReference>
<keyword evidence="5" id="KW-1185">Reference proteome</keyword>
<protein>
    <submittedName>
        <fullName evidence="4">Aldose 1-epimerase</fullName>
    </submittedName>
</protein>
<reference evidence="5" key="1">
    <citation type="submission" date="2016-10" db="EMBL/GenBank/DDBJ databases">
        <authorList>
            <person name="Varghese N."/>
            <person name="Submissions S."/>
        </authorList>
    </citation>
    <scope>NUCLEOTIDE SEQUENCE [LARGE SCALE GENOMIC DNA]</scope>
    <source>
        <strain evidence="5">DSM 25329</strain>
    </source>
</reference>
<dbReference type="PANTHER" id="PTHR10091:SF0">
    <property type="entry name" value="GALACTOSE MUTAROTASE"/>
    <property type="match status" value="1"/>
</dbReference>
<name>A0A1G7H304_9BACT</name>